<protein>
    <submittedName>
        <fullName evidence="3">Uncharacterized protein</fullName>
    </submittedName>
</protein>
<reference evidence="4" key="1">
    <citation type="submission" date="2016-10" db="EMBL/GenBank/DDBJ databases">
        <authorList>
            <person name="Varghese N."/>
            <person name="Submissions S."/>
        </authorList>
    </citation>
    <scope>NUCLEOTIDE SEQUENCE [LARGE SCALE GENOMIC DNA]</scope>
    <source>
        <strain evidence="4">CGMCC 4.6825</strain>
    </source>
</reference>
<keyword evidence="2" id="KW-0812">Transmembrane</keyword>
<evidence type="ECO:0000256" key="2">
    <source>
        <dbReference type="SAM" id="Phobius"/>
    </source>
</evidence>
<feature type="region of interest" description="Disordered" evidence="1">
    <location>
        <begin position="1"/>
        <end position="24"/>
    </location>
</feature>
<dbReference type="EMBL" id="FOGO01000004">
    <property type="protein sequence ID" value="SER82423.1"/>
    <property type="molecule type" value="Genomic_DNA"/>
</dbReference>
<evidence type="ECO:0000313" key="3">
    <source>
        <dbReference type="EMBL" id="SER82423.1"/>
    </source>
</evidence>
<dbReference type="RefSeq" id="WP_079171836.1">
    <property type="nucleotide sequence ID" value="NZ_FOGO01000004.1"/>
</dbReference>
<evidence type="ECO:0000256" key="1">
    <source>
        <dbReference type="SAM" id="MobiDB-lite"/>
    </source>
</evidence>
<sequence>MSVLTRLLDDEPPFDPETVPPYSPTGKTAANADALLNWLAWGASVAGVLGLIIVGTQLSLQLRRGDMGEGATYFRGLFIVLVASVIATTAGPIVEWFGPYNT</sequence>
<organism evidence="3 4">
    <name type="scientific">Streptomyces qinglanensis</name>
    <dbReference type="NCBI Taxonomy" id="943816"/>
    <lineage>
        <taxon>Bacteria</taxon>
        <taxon>Bacillati</taxon>
        <taxon>Actinomycetota</taxon>
        <taxon>Actinomycetes</taxon>
        <taxon>Kitasatosporales</taxon>
        <taxon>Streptomycetaceae</taxon>
        <taxon>Streptomyces</taxon>
    </lineage>
</organism>
<evidence type="ECO:0000313" key="4">
    <source>
        <dbReference type="Proteomes" id="UP000182841"/>
    </source>
</evidence>
<keyword evidence="2" id="KW-1133">Transmembrane helix</keyword>
<accession>A0A1H9SDH5</accession>
<dbReference type="AlphaFoldDB" id="A0A1H9SDH5"/>
<feature type="transmembrane region" description="Helical" evidence="2">
    <location>
        <begin position="38"/>
        <end position="60"/>
    </location>
</feature>
<feature type="transmembrane region" description="Helical" evidence="2">
    <location>
        <begin position="72"/>
        <end position="94"/>
    </location>
</feature>
<keyword evidence="2" id="KW-0472">Membrane</keyword>
<gene>
    <name evidence="3" type="ORF">SAMN05421870_104423</name>
</gene>
<keyword evidence="4" id="KW-1185">Reference proteome</keyword>
<dbReference type="Proteomes" id="UP000182841">
    <property type="component" value="Unassembled WGS sequence"/>
</dbReference>
<proteinExistence type="predicted"/>
<name>A0A1H9SDH5_9ACTN</name>